<evidence type="ECO:0000256" key="3">
    <source>
        <dbReference type="ARBA" id="ARBA00004963"/>
    </source>
</evidence>
<accession>A0A6A1Q223</accession>
<comment type="pathway">
    <text evidence="3">Secondary metabolite metabolism; methylglyoxal degradation; (R)-lactate from methylglyoxal: step 2/2.</text>
</comment>
<evidence type="ECO:0000313" key="14">
    <source>
        <dbReference type="EMBL" id="KAB0401475.1"/>
    </source>
</evidence>
<keyword evidence="15" id="KW-1185">Reference proteome</keyword>
<evidence type="ECO:0000256" key="8">
    <source>
        <dbReference type="ARBA" id="ARBA00022833"/>
    </source>
</evidence>
<proteinExistence type="inferred from homology"/>
<dbReference type="GO" id="GO:0046872">
    <property type="term" value="F:metal ion binding"/>
    <property type="evidence" value="ECO:0007669"/>
    <property type="project" value="UniProtKB-KW"/>
</dbReference>
<dbReference type="CDD" id="cd07723">
    <property type="entry name" value="hydroxyacylglutathione_hydrolase_MBL-fold"/>
    <property type="match status" value="1"/>
</dbReference>
<evidence type="ECO:0000313" key="15">
    <source>
        <dbReference type="Proteomes" id="UP000437017"/>
    </source>
</evidence>
<dbReference type="GO" id="GO:0004416">
    <property type="term" value="F:hydroxyacylglutathione hydrolase activity"/>
    <property type="evidence" value="ECO:0007669"/>
    <property type="project" value="UniProtKB-EC"/>
</dbReference>
<protein>
    <recommendedName>
        <fullName evidence="12">Hydroxyacylglutathione hydrolase, mitochondrial</fullName>
        <ecNumber evidence="5">3.1.2.6</ecNumber>
    </recommendedName>
    <alternativeName>
        <fullName evidence="9">Glyoxalase II</fullName>
    </alternativeName>
</protein>
<dbReference type="Gene3D" id="3.60.15.10">
    <property type="entry name" value="Ribonuclease Z/Hydroxyacylglutathione hydrolase-like"/>
    <property type="match status" value="1"/>
</dbReference>
<dbReference type="SUPFAM" id="SSF56281">
    <property type="entry name" value="Metallo-hydrolase/oxidoreductase"/>
    <property type="match status" value="1"/>
</dbReference>
<gene>
    <name evidence="14" type="ORF">E2I00_009259</name>
</gene>
<sequence length="284" mass="32145">WPRVDADWNRVLSSGPALLGIFLHHTDLRKSLTVEQGTMKVELLPALTDNYMYLIIDDDTKEAAIVDPVQPQKVVEMVRKHGVKLTTVLTTHHHWDHAGGNEKLVKLEPGLKVYGGDDRIGALTHKVTHLSTLQVGSLNVKCLSTPCHTSGHICYFVSKPNSPEPPVVFTGEYSGRVNESPQSWRAWLFPQRVYCGHEYTINNLKFARHVEPSNAAIQEKLAWAKEKYSIGEPTVPSTIAEEFTYNPFMRVREKTVQQHAGEMDPVTTMRAIRKEKDQFKVPRD</sequence>
<dbReference type="PANTHER" id="PTHR11935">
    <property type="entry name" value="BETA LACTAMASE DOMAIN"/>
    <property type="match status" value="1"/>
</dbReference>
<dbReference type="EMBL" id="SGJD01001207">
    <property type="protein sequence ID" value="KAB0401475.1"/>
    <property type="molecule type" value="Genomic_DNA"/>
</dbReference>
<evidence type="ECO:0000256" key="11">
    <source>
        <dbReference type="ARBA" id="ARBA00036971"/>
    </source>
</evidence>
<dbReference type="InterPro" id="IPR001279">
    <property type="entry name" value="Metallo-B-lactamas"/>
</dbReference>
<dbReference type="InterPro" id="IPR032282">
    <property type="entry name" value="HAGH_C"/>
</dbReference>
<organism evidence="14 15">
    <name type="scientific">Balaenoptera physalus</name>
    <name type="common">Fin whale</name>
    <name type="synonym">Balaena physalus</name>
    <dbReference type="NCBI Taxonomy" id="9770"/>
    <lineage>
        <taxon>Eukaryota</taxon>
        <taxon>Metazoa</taxon>
        <taxon>Chordata</taxon>
        <taxon>Craniata</taxon>
        <taxon>Vertebrata</taxon>
        <taxon>Euteleostomi</taxon>
        <taxon>Mammalia</taxon>
        <taxon>Eutheria</taxon>
        <taxon>Laurasiatheria</taxon>
        <taxon>Artiodactyla</taxon>
        <taxon>Whippomorpha</taxon>
        <taxon>Cetacea</taxon>
        <taxon>Mysticeti</taxon>
        <taxon>Balaenopteridae</taxon>
        <taxon>Balaenoptera</taxon>
    </lineage>
</organism>
<evidence type="ECO:0000256" key="12">
    <source>
        <dbReference type="ARBA" id="ARBA00039338"/>
    </source>
</evidence>
<comment type="cofactor">
    <cofactor evidence="1">
        <name>Zn(2+)</name>
        <dbReference type="ChEBI" id="CHEBI:29105"/>
    </cofactor>
</comment>
<dbReference type="PANTHER" id="PTHR11935:SF80">
    <property type="entry name" value="HYDROXYACYLGLUTATHIONE HYDROLASE, MITOCHONDRIAL"/>
    <property type="match status" value="1"/>
</dbReference>
<dbReference type="GO" id="GO:0005739">
    <property type="term" value="C:mitochondrion"/>
    <property type="evidence" value="ECO:0007669"/>
    <property type="project" value="TreeGrafter"/>
</dbReference>
<dbReference type="Pfam" id="PF16123">
    <property type="entry name" value="HAGH_C"/>
    <property type="match status" value="1"/>
</dbReference>
<evidence type="ECO:0000256" key="6">
    <source>
        <dbReference type="ARBA" id="ARBA00022723"/>
    </source>
</evidence>
<comment type="catalytic activity">
    <reaction evidence="11">
        <text>(R)-S-lactoylglutathione + H2O = (R)-lactate + glutathione + H(+)</text>
        <dbReference type="Rhea" id="RHEA:25245"/>
        <dbReference type="ChEBI" id="CHEBI:15377"/>
        <dbReference type="ChEBI" id="CHEBI:15378"/>
        <dbReference type="ChEBI" id="CHEBI:16004"/>
        <dbReference type="ChEBI" id="CHEBI:57474"/>
        <dbReference type="ChEBI" id="CHEBI:57925"/>
        <dbReference type="EC" id="3.1.2.6"/>
    </reaction>
    <physiologicalReaction direction="left-to-right" evidence="11">
        <dbReference type="Rhea" id="RHEA:25246"/>
    </physiologicalReaction>
</comment>
<keyword evidence="8" id="KW-0862">Zinc</keyword>
<evidence type="ECO:0000256" key="2">
    <source>
        <dbReference type="ARBA" id="ARBA00004015"/>
    </source>
</evidence>
<feature type="domain" description="Metallo-beta-lactamase" evidence="13">
    <location>
        <begin position="49"/>
        <end position="197"/>
    </location>
</feature>
<keyword evidence="6" id="KW-0479">Metal-binding</keyword>
<dbReference type="EC" id="3.1.2.6" evidence="5"/>
<evidence type="ECO:0000256" key="7">
    <source>
        <dbReference type="ARBA" id="ARBA00022801"/>
    </source>
</evidence>
<dbReference type="Proteomes" id="UP000437017">
    <property type="component" value="Unassembled WGS sequence"/>
</dbReference>
<evidence type="ECO:0000256" key="10">
    <source>
        <dbReference type="ARBA" id="ARBA00036001"/>
    </source>
</evidence>
<evidence type="ECO:0000256" key="1">
    <source>
        <dbReference type="ARBA" id="ARBA00001947"/>
    </source>
</evidence>
<feature type="non-terminal residue" evidence="14">
    <location>
        <position position="1"/>
    </location>
</feature>
<dbReference type="OrthoDB" id="515692at2759"/>
<comment type="similarity">
    <text evidence="4">Belongs to the metallo-beta-lactamase superfamily. Glyoxalase II family.</text>
</comment>
<reference evidence="14 15" key="1">
    <citation type="journal article" date="2019" name="PLoS ONE">
        <title>Genomic analyses reveal an absence of contemporary introgressive admixture between fin whales and blue whales, despite known hybrids.</title>
        <authorList>
            <person name="Westbury M.V."/>
            <person name="Petersen B."/>
            <person name="Lorenzen E.D."/>
        </authorList>
    </citation>
    <scope>NUCLEOTIDE SEQUENCE [LARGE SCALE GENOMIC DNA]</scope>
    <source>
        <strain evidence="14">FinWhale-01</strain>
    </source>
</reference>
<comment type="caution">
    <text evidence="14">The sequence shown here is derived from an EMBL/GenBank/DDBJ whole genome shotgun (WGS) entry which is preliminary data.</text>
</comment>
<dbReference type="FunFam" id="3.60.15.10:FF:000019">
    <property type="entry name" value="Hydroxyacylglutathione hydrolase, mitochondrial"/>
    <property type="match status" value="1"/>
</dbReference>
<dbReference type="Pfam" id="PF00753">
    <property type="entry name" value="Lactamase_B"/>
    <property type="match status" value="1"/>
</dbReference>
<name>A0A6A1Q223_BALPH</name>
<comment type="catalytic activity">
    <reaction evidence="10">
        <text>an S-(2-hydroxyacyl)glutathione + H2O = a 2-hydroxy carboxylate + glutathione + H(+)</text>
        <dbReference type="Rhea" id="RHEA:21864"/>
        <dbReference type="ChEBI" id="CHEBI:15377"/>
        <dbReference type="ChEBI" id="CHEBI:15378"/>
        <dbReference type="ChEBI" id="CHEBI:57925"/>
        <dbReference type="ChEBI" id="CHEBI:58896"/>
        <dbReference type="ChEBI" id="CHEBI:71261"/>
        <dbReference type="EC" id="3.1.2.6"/>
    </reaction>
    <physiologicalReaction direction="left-to-right" evidence="10">
        <dbReference type="Rhea" id="RHEA:21865"/>
    </physiologicalReaction>
</comment>
<dbReference type="InterPro" id="IPR035680">
    <property type="entry name" value="Clx_II_MBL"/>
</dbReference>
<keyword evidence="7" id="KW-0378">Hydrolase</keyword>
<evidence type="ECO:0000259" key="13">
    <source>
        <dbReference type="SMART" id="SM00849"/>
    </source>
</evidence>
<dbReference type="InterPro" id="IPR036866">
    <property type="entry name" value="RibonucZ/Hydroxyglut_hydro"/>
</dbReference>
<dbReference type="SMART" id="SM00849">
    <property type="entry name" value="Lactamase_B"/>
    <property type="match status" value="1"/>
</dbReference>
<evidence type="ECO:0000256" key="9">
    <source>
        <dbReference type="ARBA" id="ARBA00031044"/>
    </source>
</evidence>
<evidence type="ECO:0000256" key="5">
    <source>
        <dbReference type="ARBA" id="ARBA00011917"/>
    </source>
</evidence>
<comment type="function">
    <text evidence="2">Thiolesterase that catalyzes the hydrolysis of S-D-lactoyl-glutathione to form glutathione and D-lactic acid.</text>
</comment>
<dbReference type="AlphaFoldDB" id="A0A6A1Q223"/>
<evidence type="ECO:0000256" key="4">
    <source>
        <dbReference type="ARBA" id="ARBA00006759"/>
    </source>
</evidence>
<dbReference type="GO" id="GO:0006749">
    <property type="term" value="P:glutathione metabolic process"/>
    <property type="evidence" value="ECO:0007669"/>
    <property type="project" value="TreeGrafter"/>
</dbReference>